<gene>
    <name evidence="2" type="primary">RvY_18653-1</name>
    <name evidence="2" type="synonym">RvY_18653.1</name>
    <name evidence="2" type="ORF">RvY_18653</name>
</gene>
<comment type="caution">
    <text evidence="2">The sequence shown here is derived from an EMBL/GenBank/DDBJ whole genome shotgun (WGS) entry which is preliminary data.</text>
</comment>
<name>A0A1D1W814_RAMVA</name>
<keyword evidence="1" id="KW-0732">Signal</keyword>
<dbReference type="OrthoDB" id="4473401at2759"/>
<evidence type="ECO:0000256" key="1">
    <source>
        <dbReference type="SAM" id="SignalP"/>
    </source>
</evidence>
<accession>A0A1D1W814</accession>
<dbReference type="InterPro" id="IPR006150">
    <property type="entry name" value="Cys_repeat_1"/>
</dbReference>
<sequence length="508" mass="55884">MAIFSLPLFILLAVPYFVRGQFFPGFRPKCPNGYPVVDEKEVEISCLEGLNRQCPEGTHCLLVPDGSWAVCCSRDPPIDFPPRDDRCELGQPARDPCGDFIRCPPASDGRHCPNGYQCNPNTKYSEPLCCPVEKDEPELCPVGRPARDEKGEQYKCGKSPIHRECPEGTRCHVSDVDAYAVCCQEIKCRNGETPTDETGEPYFCGSSNCPEGTECQRSSDGLYTVCRKRDREPVKCPVGDPVTSENGEQLICRNNAMSARVCPRGTRCIDSPDGTYGMCCKLDIVRPPRCDIGEPVRDENGQEYFCGRGPGYRKCPYGTVCHISPIDAYAVCCQSEERKCGNAEPALDENGLQYRCGRGRQCPEGTECQHNEYDGGICCKPKEPRVCPIGKPLTDNNGDPYRCSTRENSRGCPWGSFCVALDLFGTKCSGVCCPYDKPARRCPSGYPQTDEKGVELFCGRGPCHHDCPRGSVCNILPWDGSAVCCPEKMKLIDIGVADAAQAKAARRT</sequence>
<dbReference type="InterPro" id="IPR053014">
    <property type="entry name" value="Cuticle_assoc_divergent"/>
</dbReference>
<proteinExistence type="predicted"/>
<dbReference type="Pfam" id="PF14625">
    <property type="entry name" value="Lustrin_cystein"/>
    <property type="match status" value="9"/>
</dbReference>
<dbReference type="SMART" id="SM00289">
    <property type="entry name" value="WR1"/>
    <property type="match status" value="9"/>
</dbReference>
<dbReference type="InterPro" id="IPR028150">
    <property type="entry name" value="Lustrin_cystein"/>
</dbReference>
<reference evidence="2 3" key="1">
    <citation type="journal article" date="2016" name="Nat. Commun.">
        <title>Extremotolerant tardigrade genome and improved radiotolerance of human cultured cells by tardigrade-unique protein.</title>
        <authorList>
            <person name="Hashimoto T."/>
            <person name="Horikawa D.D."/>
            <person name="Saito Y."/>
            <person name="Kuwahara H."/>
            <person name="Kozuka-Hata H."/>
            <person name="Shin-I T."/>
            <person name="Minakuchi Y."/>
            <person name="Ohishi K."/>
            <person name="Motoyama A."/>
            <person name="Aizu T."/>
            <person name="Enomoto A."/>
            <person name="Kondo K."/>
            <person name="Tanaka S."/>
            <person name="Hara Y."/>
            <person name="Koshikawa S."/>
            <person name="Sagara H."/>
            <person name="Miura T."/>
            <person name="Yokobori S."/>
            <person name="Miyagawa K."/>
            <person name="Suzuki Y."/>
            <person name="Kubo T."/>
            <person name="Oyama M."/>
            <person name="Kohara Y."/>
            <person name="Fujiyama A."/>
            <person name="Arakawa K."/>
            <person name="Katayama T."/>
            <person name="Toyoda A."/>
            <person name="Kunieda T."/>
        </authorList>
    </citation>
    <scope>NUCLEOTIDE SEQUENCE [LARGE SCALE GENOMIC DNA]</scope>
    <source>
        <strain evidence="2 3">YOKOZUNA-1</strain>
    </source>
</reference>
<dbReference type="PANTHER" id="PTHR46339">
    <property type="entry name" value="PROTEIN CBG15282-RELATED"/>
    <property type="match status" value="1"/>
</dbReference>
<organism evidence="2 3">
    <name type="scientific">Ramazzottius varieornatus</name>
    <name type="common">Water bear</name>
    <name type="synonym">Tardigrade</name>
    <dbReference type="NCBI Taxonomy" id="947166"/>
    <lineage>
        <taxon>Eukaryota</taxon>
        <taxon>Metazoa</taxon>
        <taxon>Ecdysozoa</taxon>
        <taxon>Tardigrada</taxon>
        <taxon>Eutardigrada</taxon>
        <taxon>Parachela</taxon>
        <taxon>Hypsibioidea</taxon>
        <taxon>Ramazzottiidae</taxon>
        <taxon>Ramazzottius</taxon>
    </lineage>
</organism>
<dbReference type="AlphaFoldDB" id="A0A1D1W814"/>
<feature type="chain" id="PRO_5008899317" evidence="1">
    <location>
        <begin position="21"/>
        <end position="508"/>
    </location>
</feature>
<feature type="signal peptide" evidence="1">
    <location>
        <begin position="1"/>
        <end position="20"/>
    </location>
</feature>
<evidence type="ECO:0000313" key="2">
    <source>
        <dbReference type="EMBL" id="GAV09053.1"/>
    </source>
</evidence>
<dbReference type="STRING" id="947166.A0A1D1W814"/>
<dbReference type="Proteomes" id="UP000186922">
    <property type="component" value="Unassembled WGS sequence"/>
</dbReference>
<protein>
    <submittedName>
        <fullName evidence="2">Uncharacterized protein</fullName>
    </submittedName>
</protein>
<keyword evidence="3" id="KW-1185">Reference proteome</keyword>
<dbReference type="EMBL" id="BDGG01000020">
    <property type="protein sequence ID" value="GAV09053.1"/>
    <property type="molecule type" value="Genomic_DNA"/>
</dbReference>
<evidence type="ECO:0000313" key="3">
    <source>
        <dbReference type="Proteomes" id="UP000186922"/>
    </source>
</evidence>